<evidence type="ECO:0000313" key="1">
    <source>
        <dbReference type="EMBL" id="QJQ02341.1"/>
    </source>
</evidence>
<gene>
    <name evidence="1" type="ORF">C798_19490</name>
</gene>
<dbReference type="Proteomes" id="UP000501648">
    <property type="component" value="Chromosome"/>
</dbReference>
<organism evidence="1 2">
    <name type="scientific">Herbaspirillum rubrisubalbicans Os34</name>
    <dbReference type="NCBI Taxonomy" id="1235827"/>
    <lineage>
        <taxon>Bacteria</taxon>
        <taxon>Pseudomonadati</taxon>
        <taxon>Pseudomonadota</taxon>
        <taxon>Betaproteobacteria</taxon>
        <taxon>Burkholderiales</taxon>
        <taxon>Oxalobacteraceae</taxon>
        <taxon>Herbaspirillum</taxon>
    </lineage>
</organism>
<dbReference type="EMBL" id="CP008956">
    <property type="protein sequence ID" value="QJQ02341.1"/>
    <property type="molecule type" value="Genomic_DNA"/>
</dbReference>
<reference evidence="1 2" key="1">
    <citation type="journal article" date="2012" name="J. Bacteriol.">
        <title>Genome sequence of the pathogenic Herbaspirillum seropedicae strain Os34, isolated from rice roots.</title>
        <authorList>
            <person name="Ye W."/>
            <person name="Ye S."/>
            <person name="Liu J."/>
            <person name="Chang S."/>
            <person name="Chen M."/>
            <person name="Zhu B."/>
            <person name="Guo L."/>
            <person name="An Q."/>
        </authorList>
    </citation>
    <scope>NUCLEOTIDE SEQUENCE [LARGE SCALE GENOMIC DNA]</scope>
    <source>
        <strain evidence="1 2">Os34</strain>
    </source>
</reference>
<protein>
    <submittedName>
        <fullName evidence="1">Uncharacterized protein</fullName>
    </submittedName>
</protein>
<evidence type="ECO:0000313" key="2">
    <source>
        <dbReference type="Proteomes" id="UP000501648"/>
    </source>
</evidence>
<name>A0A6M3ZVE6_9BURK</name>
<dbReference type="AlphaFoldDB" id="A0A6M3ZVE6"/>
<proteinExistence type="predicted"/>
<sequence length="185" mass="21237">MQHGFDPNLEGDYPFPILGSLGLDFLGQIGFVLDYPEQRIFFLSENELNLLKADHPGVFHPFSYGDEESMKQINFRLQLDDQEMTAIFDTASSMFELILPPKAWESHTQTTFLEAERQVAIPAWGKMINIYGQSCHSKALLAGKEFPISECFSWPDFSWKPIIGNKPFLENIVVFDLRYLAYAIF</sequence>
<accession>A0A6M3ZVE6</accession>